<name>A0ACB0IWN5_TRIPR</name>
<keyword evidence="2" id="KW-1185">Reference proteome</keyword>
<reference evidence="1" key="1">
    <citation type="submission" date="2023-10" db="EMBL/GenBank/DDBJ databases">
        <authorList>
            <person name="Rodriguez Cubillos JULIANA M."/>
            <person name="De Vega J."/>
        </authorList>
    </citation>
    <scope>NUCLEOTIDE SEQUENCE</scope>
</reference>
<dbReference type="EMBL" id="CASHSV030000013">
    <property type="protein sequence ID" value="CAJ2636996.1"/>
    <property type="molecule type" value="Genomic_DNA"/>
</dbReference>
<dbReference type="Proteomes" id="UP001177021">
    <property type="component" value="Unassembled WGS sequence"/>
</dbReference>
<accession>A0ACB0IWN5</accession>
<sequence>MNICIASMCKSNQIVKAESILIDGIKLGLLPDVVTYNTLIDGYSRFVSIDRAYDILNRMKEAGINPNVVSYNSLMSGSVRKSSLSKSLQLFDEMTQLGISPDVWSYNKLMHCLFKLGKPDDANRVFKDIVENGEMDCCMSTYNIMINGLCKNGYVSNALMLFRNLQRNGFVPQVLTYNAMINGLCKARRLVMKCCFRCGKLEQGLDLLSEMRSKGYTFDGFAYSIVVAALVKTGRIEEAGEIAEKMMSNGLVPDLASYNTMINLLCRKERVDEALKLVNEIDRQGLCDQYTHTIIIHSLCKDGNFVDAKKHLDYMNTLGFGFNLVAFNCYLDCLGKAGLIDQALKVFDTMEVKDSFTCTILVHNLCRAKKFIFASKLLVFYIKSGFQILMATQRAVIDGLSTASYNNEARKVKSKIWKARLKH</sequence>
<proteinExistence type="predicted"/>
<evidence type="ECO:0000313" key="2">
    <source>
        <dbReference type="Proteomes" id="UP001177021"/>
    </source>
</evidence>
<evidence type="ECO:0000313" key="1">
    <source>
        <dbReference type="EMBL" id="CAJ2636996.1"/>
    </source>
</evidence>
<comment type="caution">
    <text evidence="1">The sequence shown here is derived from an EMBL/GenBank/DDBJ whole genome shotgun (WGS) entry which is preliminary data.</text>
</comment>
<gene>
    <name evidence="1" type="ORF">MILVUS5_LOCUS7406</name>
</gene>
<organism evidence="1 2">
    <name type="scientific">Trifolium pratense</name>
    <name type="common">Red clover</name>
    <dbReference type="NCBI Taxonomy" id="57577"/>
    <lineage>
        <taxon>Eukaryota</taxon>
        <taxon>Viridiplantae</taxon>
        <taxon>Streptophyta</taxon>
        <taxon>Embryophyta</taxon>
        <taxon>Tracheophyta</taxon>
        <taxon>Spermatophyta</taxon>
        <taxon>Magnoliopsida</taxon>
        <taxon>eudicotyledons</taxon>
        <taxon>Gunneridae</taxon>
        <taxon>Pentapetalae</taxon>
        <taxon>rosids</taxon>
        <taxon>fabids</taxon>
        <taxon>Fabales</taxon>
        <taxon>Fabaceae</taxon>
        <taxon>Papilionoideae</taxon>
        <taxon>50 kb inversion clade</taxon>
        <taxon>NPAAA clade</taxon>
        <taxon>Hologalegina</taxon>
        <taxon>IRL clade</taxon>
        <taxon>Trifolieae</taxon>
        <taxon>Trifolium</taxon>
    </lineage>
</organism>
<protein>
    <submittedName>
        <fullName evidence="1">Uncharacterized protein</fullName>
    </submittedName>
</protein>